<dbReference type="SUPFAM" id="SSF56300">
    <property type="entry name" value="Metallo-dependent phosphatases"/>
    <property type="match status" value="1"/>
</dbReference>
<dbReference type="Pfam" id="PF09423">
    <property type="entry name" value="PhoD"/>
    <property type="match status" value="1"/>
</dbReference>
<evidence type="ECO:0000256" key="1">
    <source>
        <dbReference type="ARBA" id="ARBA00022729"/>
    </source>
</evidence>
<dbReference type="PANTHER" id="PTHR43606">
    <property type="entry name" value="PHOSPHATASE, PUTATIVE (AFU_ORTHOLOGUE AFUA_6G08710)-RELATED"/>
    <property type="match status" value="1"/>
</dbReference>
<reference evidence="4 5" key="1">
    <citation type="submission" date="2024-05" db="EMBL/GenBank/DDBJ databases">
        <title>Three bacterial strains, DH-69, EH-24, and ECK-19 isolated from coastal sediments.</title>
        <authorList>
            <person name="Ye Y.-Q."/>
            <person name="Du Z.-J."/>
        </authorList>
    </citation>
    <scope>NUCLEOTIDE SEQUENCE [LARGE SCALE GENOMIC DNA]</scope>
    <source>
        <strain evidence="4 5">ECK-19</strain>
    </source>
</reference>
<dbReference type="InterPro" id="IPR008963">
    <property type="entry name" value="Purple_acid_Pase-like_N"/>
</dbReference>
<evidence type="ECO:0000313" key="4">
    <source>
        <dbReference type="EMBL" id="MEX6633255.1"/>
    </source>
</evidence>
<keyword evidence="1" id="KW-0732">Signal</keyword>
<dbReference type="InterPro" id="IPR006311">
    <property type="entry name" value="TAT_signal"/>
</dbReference>
<dbReference type="CDD" id="cd07389">
    <property type="entry name" value="MPP_PhoD"/>
    <property type="match status" value="1"/>
</dbReference>
<evidence type="ECO:0000313" key="5">
    <source>
        <dbReference type="Proteomes" id="UP001560685"/>
    </source>
</evidence>
<comment type="caution">
    <text evidence="4">The sequence shown here is derived from an EMBL/GenBank/DDBJ whole genome shotgun (WGS) entry which is preliminary data.</text>
</comment>
<dbReference type="Proteomes" id="UP001560685">
    <property type="component" value="Unassembled WGS sequence"/>
</dbReference>
<dbReference type="InterPro" id="IPR038607">
    <property type="entry name" value="PhoD-like_sf"/>
</dbReference>
<dbReference type="InterPro" id="IPR052900">
    <property type="entry name" value="Phospholipid_Metab_Enz"/>
</dbReference>
<keyword evidence="5" id="KW-1185">Reference proteome</keyword>
<dbReference type="PROSITE" id="PS51318">
    <property type="entry name" value="TAT"/>
    <property type="match status" value="1"/>
</dbReference>
<evidence type="ECO:0000259" key="3">
    <source>
        <dbReference type="Pfam" id="PF16655"/>
    </source>
</evidence>
<dbReference type="EMBL" id="JBEHZE010000001">
    <property type="protein sequence ID" value="MEX6633255.1"/>
    <property type="molecule type" value="Genomic_DNA"/>
</dbReference>
<organism evidence="4 5">
    <name type="scientific">Hyphococcus lacteus</name>
    <dbReference type="NCBI Taxonomy" id="3143536"/>
    <lineage>
        <taxon>Bacteria</taxon>
        <taxon>Pseudomonadati</taxon>
        <taxon>Pseudomonadota</taxon>
        <taxon>Alphaproteobacteria</taxon>
        <taxon>Parvularculales</taxon>
        <taxon>Parvularculaceae</taxon>
        <taxon>Hyphococcus</taxon>
    </lineage>
</organism>
<dbReference type="PROSITE" id="PS51257">
    <property type="entry name" value="PROKAR_LIPOPROTEIN"/>
    <property type="match status" value="1"/>
</dbReference>
<dbReference type="RefSeq" id="WP_369313210.1">
    <property type="nucleotide sequence ID" value="NZ_JBEHZE010000001.1"/>
</dbReference>
<dbReference type="InterPro" id="IPR018946">
    <property type="entry name" value="PhoD-like_MPP"/>
</dbReference>
<gene>
    <name evidence="4" type="ORF">ABFZ84_06795</name>
</gene>
<evidence type="ECO:0000259" key="2">
    <source>
        <dbReference type="Pfam" id="PF09423"/>
    </source>
</evidence>
<feature type="domain" description="PhoD-like phosphatase metallophosphatase" evidence="2">
    <location>
        <begin position="149"/>
        <end position="537"/>
    </location>
</feature>
<dbReference type="InterPro" id="IPR029052">
    <property type="entry name" value="Metallo-depent_PP-like"/>
</dbReference>
<dbReference type="Gene3D" id="2.60.40.380">
    <property type="entry name" value="Purple acid phosphatase-like, N-terminal"/>
    <property type="match status" value="1"/>
</dbReference>
<dbReference type="Gene3D" id="3.60.21.70">
    <property type="entry name" value="PhoD-like phosphatase"/>
    <property type="match status" value="1"/>
</dbReference>
<proteinExistence type="predicted"/>
<dbReference type="PANTHER" id="PTHR43606:SF2">
    <property type="entry name" value="ALKALINE PHOSPHATASE FAMILY PROTEIN (AFU_ORTHOLOGUE AFUA_5G03860)"/>
    <property type="match status" value="1"/>
</dbReference>
<feature type="domain" description="Phospholipase D N-terminal" evidence="3">
    <location>
        <begin position="50"/>
        <end position="138"/>
    </location>
</feature>
<accession>A0ABV3Z395</accession>
<dbReference type="InterPro" id="IPR032093">
    <property type="entry name" value="PhoD_N"/>
</dbReference>
<protein>
    <submittedName>
        <fullName evidence="4">Alkaline phosphatase D family protein</fullName>
    </submittedName>
</protein>
<name>A0ABV3Z395_9PROT</name>
<dbReference type="SUPFAM" id="SSF49363">
    <property type="entry name" value="Purple acid phosphatase, N-terminal domain"/>
    <property type="match status" value="1"/>
</dbReference>
<dbReference type="Pfam" id="PF16655">
    <property type="entry name" value="PhoD_N"/>
    <property type="match status" value="1"/>
</dbReference>
<sequence length="572" mass="62739">MKNSGTPHHQMVTRRQALKGISAGAGFSILGSCTTLSNSAKTTFAEFQSGVASGDPTKTSFVIWTRALPANGNNIANVGFDIAKDTNFDAVIRSGKIQTTADRDFTVKVDITGLEPGTTYFYRFTGGENVSTTGRARTLPNNDVRSIKFALASCANFPSGFYNAYREISKIEGLDAVVHVGDYIYEYAADGYDSKTGEALGRLHKPAHEIVTLSDYRERFAQYRSDPDLQAAHANAPFITIWDDHETANNSWSGGSSNHHEDAEGKWETRRDAALRAYFEWMPMRDPVAGSAAERLNRTYDFGDIASLLVIETRLTGRNEPLSYSRDLPMKNGEPDIELFRNDVLGAPSRTMMGAAQEKWLEGALKESRDRGAAWQILGNQTVMARMNTPNFMKLLPPKMLNDSMSKGGYTAMWLERSQLGLPVSLDSWDGYPAARERLYDSVKATNANLVVLSGDSHMFWANNLHSAKDESQIGIEFGTGGITSPGGYEMLSDDPAIFEIAAKGVIAQNSDVAHANVHDHGFVVVTASKSEIKADYIKVSTTQSQDYETTKFLTVQSHLTPQGPSTLVKTE</sequence>